<sequence>MFRIIAFLPPPPRYLLKNCKLRTLIYFLILGGDNYE</sequence>
<name>W5SFG6_9SPIR</name>
<gene>
    <name evidence="1" type="ORF">BOM_1296</name>
</gene>
<dbReference type="HOGENOM" id="CLU_3354925_0_0_12"/>
<evidence type="ECO:0000313" key="1">
    <source>
        <dbReference type="EMBL" id="AHH05839.1"/>
    </source>
</evidence>
<protein>
    <submittedName>
        <fullName evidence="1">Uncharacterized protein</fullName>
    </submittedName>
</protein>
<dbReference type="EMBL" id="CP004238">
    <property type="protein sequence ID" value="AHH05839.1"/>
    <property type="molecule type" value="Genomic_DNA"/>
</dbReference>
<keyword evidence="1" id="KW-0614">Plasmid</keyword>
<geneLocation type="plasmid" evidence="1">
    <name>unnamed</name>
</geneLocation>
<reference evidence="1" key="1">
    <citation type="submission" date="2013-02" db="EMBL/GenBank/DDBJ databases">
        <title>Comparative genomics of Borrelia species.</title>
        <authorList>
            <person name="Schwan T.G."/>
            <person name="Raffel S.J."/>
            <person name="Porcella S.F."/>
        </authorList>
    </citation>
    <scope>NUCLEOTIDE SEQUENCE</scope>
    <source>
        <strain evidence="1">FR64b</strain>
        <plasmid evidence="1">unnamed</plasmid>
    </source>
</reference>
<accession>W5SFG6</accession>
<proteinExistence type="predicted"/>
<dbReference type="AlphaFoldDB" id="W5SFG6"/>
<organism evidence="1">
    <name type="scientific">Borrelia miyamotoi FR64b</name>
    <dbReference type="NCBI Taxonomy" id="1292392"/>
    <lineage>
        <taxon>Bacteria</taxon>
        <taxon>Pseudomonadati</taxon>
        <taxon>Spirochaetota</taxon>
        <taxon>Spirochaetia</taxon>
        <taxon>Spirochaetales</taxon>
        <taxon>Borreliaceae</taxon>
        <taxon>Borrelia</taxon>
    </lineage>
</organism>